<organism evidence="1 2">
    <name type="scientific">Mycena metata</name>
    <dbReference type="NCBI Taxonomy" id="1033252"/>
    <lineage>
        <taxon>Eukaryota</taxon>
        <taxon>Fungi</taxon>
        <taxon>Dikarya</taxon>
        <taxon>Basidiomycota</taxon>
        <taxon>Agaricomycotina</taxon>
        <taxon>Agaricomycetes</taxon>
        <taxon>Agaricomycetidae</taxon>
        <taxon>Agaricales</taxon>
        <taxon>Marasmiineae</taxon>
        <taxon>Mycenaceae</taxon>
        <taxon>Mycena</taxon>
    </lineage>
</organism>
<proteinExistence type="predicted"/>
<protein>
    <submittedName>
        <fullName evidence="1">Uncharacterized protein</fullName>
    </submittedName>
</protein>
<sequence>MTNFTNLVILGQLMSPPLAMRAPLDLEETFFALFSVVELYDAVDWLRLNLRDVFLSVYSKANALVAAQYDTLLAAVLTDQLWAQPVKTTSDSSFEVKMHMAEGYIFTLEDSEVATTPRPKDQIKQSLTTPCWDVFEDFLSLMNKDSRSRYLQVERRKARGILSPGWAASYTPSLTTTGAGNTFSSASTRPSLPGRYKSQGLEFPFGALQLGFLLEPRLLLPGPEARQLEEFTSTRTRPTSCLIPEYFDVVRPRAVDGGLNLIWSVHTNQHCTGPLGTTGSDRERPPTFRLTAVVDFLTPPCAINNRQSLYRRRRSFLGDGRWMSVLDYTLLIRSLESDLLTSVTSKSRVEVHRRILVSKLTITILTYTPLASLNTRHFGSTRRLNRIRCTLTPDIAVNPVSFKYKQRPSVPQVKYILITLRKSSPFLRALYSPFENETRPVGIQVRPRAHRSNSVSGEGLGAFNVVRFVELGAGLKVVAPNDFARLYASGSGISLRALKFNCIELHRELLPVCLVPLAYVPRTSGVPLPTLFQPDPIQPETQREVQLRDSQTAEVYSNYRFRLAAHQSTGGGLIDRAPRKFKTRSLLDLFLTPIAAATLSPTWIKANSHTEALGPKELQ</sequence>
<evidence type="ECO:0000313" key="2">
    <source>
        <dbReference type="Proteomes" id="UP001215598"/>
    </source>
</evidence>
<reference evidence="1" key="1">
    <citation type="submission" date="2023-03" db="EMBL/GenBank/DDBJ databases">
        <title>Massive genome expansion in bonnet fungi (Mycena s.s.) driven by repeated elements and novel gene families across ecological guilds.</title>
        <authorList>
            <consortium name="Lawrence Berkeley National Laboratory"/>
            <person name="Harder C.B."/>
            <person name="Miyauchi S."/>
            <person name="Viragh M."/>
            <person name="Kuo A."/>
            <person name="Thoen E."/>
            <person name="Andreopoulos B."/>
            <person name="Lu D."/>
            <person name="Skrede I."/>
            <person name="Drula E."/>
            <person name="Henrissat B."/>
            <person name="Morin E."/>
            <person name="Kohler A."/>
            <person name="Barry K."/>
            <person name="LaButti K."/>
            <person name="Morin E."/>
            <person name="Salamov A."/>
            <person name="Lipzen A."/>
            <person name="Mereny Z."/>
            <person name="Hegedus B."/>
            <person name="Baldrian P."/>
            <person name="Stursova M."/>
            <person name="Weitz H."/>
            <person name="Taylor A."/>
            <person name="Grigoriev I.V."/>
            <person name="Nagy L.G."/>
            <person name="Martin F."/>
            <person name="Kauserud H."/>
        </authorList>
    </citation>
    <scope>NUCLEOTIDE SEQUENCE</scope>
    <source>
        <strain evidence="1">CBHHK182m</strain>
    </source>
</reference>
<gene>
    <name evidence="1" type="ORF">B0H16DRAFT_1475224</name>
</gene>
<keyword evidence="2" id="KW-1185">Reference proteome</keyword>
<evidence type="ECO:0000313" key="1">
    <source>
        <dbReference type="EMBL" id="KAJ7719006.1"/>
    </source>
</evidence>
<comment type="caution">
    <text evidence="1">The sequence shown here is derived from an EMBL/GenBank/DDBJ whole genome shotgun (WGS) entry which is preliminary data.</text>
</comment>
<name>A0AAD7HFB7_9AGAR</name>
<dbReference type="AlphaFoldDB" id="A0AAD7HFB7"/>
<accession>A0AAD7HFB7</accession>
<dbReference type="Proteomes" id="UP001215598">
    <property type="component" value="Unassembled WGS sequence"/>
</dbReference>
<dbReference type="EMBL" id="JARKIB010000258">
    <property type="protein sequence ID" value="KAJ7719006.1"/>
    <property type="molecule type" value="Genomic_DNA"/>
</dbReference>